<accession>A0ABU4IP67</accession>
<organism evidence="4 5">
    <name type="scientific">Vibrio plantisponsor</name>
    <dbReference type="NCBI Taxonomy" id="664643"/>
    <lineage>
        <taxon>Bacteria</taxon>
        <taxon>Pseudomonadati</taxon>
        <taxon>Pseudomonadota</taxon>
        <taxon>Gammaproteobacteria</taxon>
        <taxon>Vibrionales</taxon>
        <taxon>Vibrionaceae</taxon>
        <taxon>Vibrio</taxon>
    </lineage>
</organism>
<sequence length="250" mass="29217">MKSVFVIWKDIEDGMWHPVAKLTRDKGMYRFNYTQGSNHPNFIAFPKMKDKTKVFVSNELFAFFQNRLLPQNRPEFRKMLNWSGMTADGYDELDMLSISGGARQTDEYRVIASPERAGVDEYKIRFFISGIRYLESFNLHRISDLIPGEKLLFEFEEDNEFDCNAVYATTSDSERVKIGYCPKYFNCDIRTLLNNPALEEYRLTVVQVNNDAPPPYRLLCDFSTKWPEGFVPLISNDYKAHTYQEDLIAI</sequence>
<name>A0ABU4IP67_9VIBR</name>
<comment type="caution">
    <text evidence="4">The sequence shown here is derived from an EMBL/GenBank/DDBJ whole genome shotgun (WGS) entry which is preliminary data.</text>
</comment>
<dbReference type="SMART" id="SM00910">
    <property type="entry name" value="HIRAN"/>
    <property type="match status" value="1"/>
</dbReference>
<evidence type="ECO:0000256" key="1">
    <source>
        <dbReference type="ARBA" id="ARBA00022723"/>
    </source>
</evidence>
<keyword evidence="2" id="KW-0378">Hydrolase</keyword>
<dbReference type="InterPro" id="IPR014905">
    <property type="entry name" value="HIRAN"/>
</dbReference>
<evidence type="ECO:0000256" key="2">
    <source>
        <dbReference type="ARBA" id="ARBA00022801"/>
    </source>
</evidence>
<evidence type="ECO:0000259" key="3">
    <source>
        <dbReference type="SMART" id="SM00910"/>
    </source>
</evidence>
<dbReference type="Gene3D" id="3.30.70.2330">
    <property type="match status" value="1"/>
</dbReference>
<reference evidence="4 5" key="1">
    <citation type="submission" date="2023-11" db="EMBL/GenBank/DDBJ databases">
        <title>Plant-associative lifestyle of Vibrio porteresiae and its evolutionary dynamics.</title>
        <authorList>
            <person name="Rameshkumar N."/>
            <person name="Kirti K."/>
        </authorList>
    </citation>
    <scope>NUCLEOTIDE SEQUENCE [LARGE SCALE GENOMIC DNA]</scope>
    <source>
        <strain evidence="4 5">MSSRF60</strain>
    </source>
</reference>
<keyword evidence="1" id="KW-0479">Metal-binding</keyword>
<dbReference type="RefSeq" id="WP_171136827.1">
    <property type="nucleotide sequence ID" value="NZ_AP024894.1"/>
</dbReference>
<evidence type="ECO:0000313" key="4">
    <source>
        <dbReference type="EMBL" id="MDW6019909.1"/>
    </source>
</evidence>
<dbReference type="Proteomes" id="UP001272325">
    <property type="component" value="Unassembled WGS sequence"/>
</dbReference>
<gene>
    <name evidence="4" type="ORF">SBW85_19580</name>
</gene>
<feature type="domain" description="HIRAN" evidence="3">
    <location>
        <begin position="121"/>
        <end position="226"/>
    </location>
</feature>
<evidence type="ECO:0000313" key="5">
    <source>
        <dbReference type="Proteomes" id="UP001272325"/>
    </source>
</evidence>
<protein>
    <submittedName>
        <fullName evidence="4">HIRAN domain-containing protein</fullName>
    </submittedName>
</protein>
<dbReference type="Pfam" id="PF08797">
    <property type="entry name" value="HIRAN"/>
    <property type="match status" value="1"/>
</dbReference>
<proteinExistence type="predicted"/>
<keyword evidence="5" id="KW-1185">Reference proteome</keyword>
<dbReference type="EMBL" id="JAWRCN010000002">
    <property type="protein sequence ID" value="MDW6019909.1"/>
    <property type="molecule type" value="Genomic_DNA"/>
</dbReference>